<dbReference type="PANTHER" id="PTHR43586">
    <property type="entry name" value="CYSTEINE DESULFURASE"/>
    <property type="match status" value="1"/>
</dbReference>
<dbReference type="EMBL" id="CP046884">
    <property type="protein sequence ID" value="QNQ89357.1"/>
    <property type="molecule type" value="Genomic_DNA"/>
</dbReference>
<dbReference type="InterPro" id="IPR000192">
    <property type="entry name" value="Aminotrans_V_dom"/>
</dbReference>
<dbReference type="SUPFAM" id="SSF53383">
    <property type="entry name" value="PLP-dependent transferases"/>
    <property type="match status" value="1"/>
</dbReference>
<gene>
    <name evidence="2" type="ORF">GP475_00935</name>
</gene>
<sequence length="412" mass="43804">MSYDVARVRGLYVSITAGWTYLNAHQRPQIPERVSSAVARAFRTAPQVTENSGGYGSHSRHSQPGHIDALRSLHAARMAIADLCGATADRVLLGTGLAELYRQLAAAMQPLLGNSSSVVLSQLDPPELNAAFTQNSVAEVRCAQPDLGTGELPAWQYRTVVDGSTRLVSVGAAHSSLGPVAPVRRIAEITHQRSRAWVLVDATAYAMYRPISPDYWDADIIAIDVAKLGGPEVAALVFRDTAMLKRLRALNPHCPEDSTAKLEYPVSAGLAGGVPALVDHLANLVDSPGTRRTRLLHSMRALARYAEDLGYYLLRSLESLPAVHILGVSGEAAGGGVHDRIPCASFLVHGVPAATVYQRLIDNGLVSTVAQPTELMESMGAVDAGGAVTVSLSPFSTTHDIDQLIRAMASLA</sequence>
<dbReference type="Pfam" id="PF00266">
    <property type="entry name" value="Aminotran_5"/>
    <property type="match status" value="1"/>
</dbReference>
<dbReference type="Gene3D" id="3.40.640.10">
    <property type="entry name" value="Type I PLP-dependent aspartate aminotransferase-like (Major domain)"/>
    <property type="match status" value="1"/>
</dbReference>
<keyword evidence="3" id="KW-1185">Reference proteome</keyword>
<protein>
    <submittedName>
        <fullName evidence="2">Aminotransferase class V-fold PLP-dependent enzyme</fullName>
    </submittedName>
</protein>
<feature type="domain" description="Aminotransferase class V" evidence="1">
    <location>
        <begin position="55"/>
        <end position="242"/>
    </location>
</feature>
<dbReference type="GO" id="GO:0008483">
    <property type="term" value="F:transaminase activity"/>
    <property type="evidence" value="ECO:0007669"/>
    <property type="project" value="UniProtKB-KW"/>
</dbReference>
<dbReference type="Gene3D" id="3.90.1150.10">
    <property type="entry name" value="Aspartate Aminotransferase, domain 1"/>
    <property type="match status" value="1"/>
</dbReference>
<accession>A0A7H0SLD2</accession>
<keyword evidence="2" id="KW-0032">Aminotransferase</keyword>
<dbReference type="PANTHER" id="PTHR43586:SF21">
    <property type="entry name" value="PYRIDOXAL PHOSPHATE (PLP)-DEPENDENT ASPARTATE AMINOTRANSFERASE SUPERFAMILY"/>
    <property type="match status" value="1"/>
</dbReference>
<evidence type="ECO:0000259" key="1">
    <source>
        <dbReference type="Pfam" id="PF00266"/>
    </source>
</evidence>
<dbReference type="Proteomes" id="UP000516320">
    <property type="component" value="Chromosome"/>
</dbReference>
<dbReference type="KEGG" id="cpoy:GP475_00935"/>
<keyword evidence="2" id="KW-0808">Transferase</keyword>
<name>A0A7H0SLD2_9CORY</name>
<proteinExistence type="predicted"/>
<dbReference type="InterPro" id="IPR015422">
    <property type="entry name" value="PyrdxlP-dep_Trfase_small"/>
</dbReference>
<reference evidence="2 3" key="1">
    <citation type="submission" date="2019-12" db="EMBL/GenBank/DDBJ databases">
        <title>Corynebacterium sp. nov., isolated from feces of the Anser Albifrons in China.</title>
        <authorList>
            <person name="Liu Q."/>
        </authorList>
    </citation>
    <scope>NUCLEOTIDE SEQUENCE [LARGE SCALE GENOMIC DNA]</scope>
    <source>
        <strain evidence="2 3">4H37-19</strain>
    </source>
</reference>
<dbReference type="RefSeq" id="WP_187974813.1">
    <property type="nucleotide sequence ID" value="NZ_CP046884.1"/>
</dbReference>
<evidence type="ECO:0000313" key="3">
    <source>
        <dbReference type="Proteomes" id="UP000516320"/>
    </source>
</evidence>
<evidence type="ECO:0000313" key="2">
    <source>
        <dbReference type="EMBL" id="QNQ89357.1"/>
    </source>
</evidence>
<organism evidence="2 3">
    <name type="scientific">Corynebacterium poyangense</name>
    <dbReference type="NCBI Taxonomy" id="2684405"/>
    <lineage>
        <taxon>Bacteria</taxon>
        <taxon>Bacillati</taxon>
        <taxon>Actinomycetota</taxon>
        <taxon>Actinomycetes</taxon>
        <taxon>Mycobacteriales</taxon>
        <taxon>Corynebacteriaceae</taxon>
        <taxon>Corynebacterium</taxon>
    </lineage>
</organism>
<dbReference type="AlphaFoldDB" id="A0A7H0SLD2"/>
<dbReference type="InterPro" id="IPR015421">
    <property type="entry name" value="PyrdxlP-dep_Trfase_major"/>
</dbReference>
<dbReference type="InterPro" id="IPR015424">
    <property type="entry name" value="PyrdxlP-dep_Trfase"/>
</dbReference>